<proteinExistence type="predicted"/>
<dbReference type="EMBL" id="BFEA01000362">
    <property type="protein sequence ID" value="GBG80979.1"/>
    <property type="molecule type" value="Genomic_DNA"/>
</dbReference>
<dbReference type="Gramene" id="GBG80979">
    <property type="protein sequence ID" value="GBG80979"/>
    <property type="gene ID" value="CBR_g31535"/>
</dbReference>
<accession>A0A388LF94</accession>
<name>A0A388LF94_CHABU</name>
<comment type="caution">
    <text evidence="2">The sequence shown here is derived from an EMBL/GenBank/DDBJ whole genome shotgun (WGS) entry which is preliminary data.</text>
</comment>
<reference evidence="2 3" key="1">
    <citation type="journal article" date="2018" name="Cell">
        <title>The Chara Genome: Secondary Complexity and Implications for Plant Terrestrialization.</title>
        <authorList>
            <person name="Nishiyama T."/>
            <person name="Sakayama H."/>
            <person name="Vries J.D."/>
            <person name="Buschmann H."/>
            <person name="Saint-Marcoux D."/>
            <person name="Ullrich K.K."/>
            <person name="Haas F.B."/>
            <person name="Vanderstraeten L."/>
            <person name="Becker D."/>
            <person name="Lang D."/>
            <person name="Vosolsobe S."/>
            <person name="Rombauts S."/>
            <person name="Wilhelmsson P.K.I."/>
            <person name="Janitza P."/>
            <person name="Kern R."/>
            <person name="Heyl A."/>
            <person name="Rumpler F."/>
            <person name="Villalobos L.I.A.C."/>
            <person name="Clay J.M."/>
            <person name="Skokan R."/>
            <person name="Toyoda A."/>
            <person name="Suzuki Y."/>
            <person name="Kagoshima H."/>
            <person name="Schijlen E."/>
            <person name="Tajeshwar N."/>
            <person name="Catarino B."/>
            <person name="Hetherington A.J."/>
            <person name="Saltykova A."/>
            <person name="Bonnot C."/>
            <person name="Breuninger H."/>
            <person name="Symeonidi A."/>
            <person name="Radhakrishnan G.V."/>
            <person name="Van Nieuwerburgh F."/>
            <person name="Deforce D."/>
            <person name="Chang C."/>
            <person name="Karol K.G."/>
            <person name="Hedrich R."/>
            <person name="Ulvskov P."/>
            <person name="Glockner G."/>
            <person name="Delwiche C.F."/>
            <person name="Petrasek J."/>
            <person name="Van de Peer Y."/>
            <person name="Friml J."/>
            <person name="Beilby M."/>
            <person name="Dolan L."/>
            <person name="Kohara Y."/>
            <person name="Sugano S."/>
            <person name="Fujiyama A."/>
            <person name="Delaux P.-M."/>
            <person name="Quint M."/>
            <person name="TheiBen G."/>
            <person name="Hagemann M."/>
            <person name="Harholt J."/>
            <person name="Dunand C."/>
            <person name="Zachgo S."/>
            <person name="Langdale J."/>
            <person name="Maumus F."/>
            <person name="Straeten D.V.D."/>
            <person name="Gould S.B."/>
            <person name="Rensing S.A."/>
        </authorList>
    </citation>
    <scope>NUCLEOTIDE SEQUENCE [LARGE SCALE GENOMIC DNA]</scope>
    <source>
        <strain evidence="2 3">S276</strain>
    </source>
</reference>
<sequence>MRLDLERIRLSATRLKDVKNVKPNNLSLFFKDAASSVAEGQARIYTQRDKHEYTMYRFDEKCARGGLLLALCSWDGLICLLGALLLCRVHRDQFSWPI</sequence>
<organism evidence="2 3">
    <name type="scientific">Chara braunii</name>
    <name type="common">Braun's stonewort</name>
    <dbReference type="NCBI Taxonomy" id="69332"/>
    <lineage>
        <taxon>Eukaryota</taxon>
        <taxon>Viridiplantae</taxon>
        <taxon>Streptophyta</taxon>
        <taxon>Charophyceae</taxon>
        <taxon>Charales</taxon>
        <taxon>Characeae</taxon>
        <taxon>Chara</taxon>
    </lineage>
</organism>
<dbReference type="AlphaFoldDB" id="A0A388LF94"/>
<feature type="transmembrane region" description="Helical" evidence="1">
    <location>
        <begin position="65"/>
        <end position="86"/>
    </location>
</feature>
<keyword evidence="1" id="KW-0472">Membrane</keyword>
<dbReference type="Proteomes" id="UP000265515">
    <property type="component" value="Unassembled WGS sequence"/>
</dbReference>
<keyword evidence="3" id="KW-1185">Reference proteome</keyword>
<keyword evidence="1" id="KW-0812">Transmembrane</keyword>
<evidence type="ECO:0000313" key="3">
    <source>
        <dbReference type="Proteomes" id="UP000265515"/>
    </source>
</evidence>
<evidence type="ECO:0000313" key="2">
    <source>
        <dbReference type="EMBL" id="GBG80979.1"/>
    </source>
</evidence>
<protein>
    <submittedName>
        <fullName evidence="2">Uncharacterized protein</fullName>
    </submittedName>
</protein>
<gene>
    <name evidence="2" type="ORF">CBR_g31535</name>
</gene>
<evidence type="ECO:0000256" key="1">
    <source>
        <dbReference type="SAM" id="Phobius"/>
    </source>
</evidence>
<keyword evidence="1" id="KW-1133">Transmembrane helix</keyword>